<dbReference type="InterPro" id="IPR013974">
    <property type="entry name" value="SAF"/>
</dbReference>
<sequence>MATPISSPRPTRLGRIPRSPNRAPGASRLAVAPRKRTRPFLAVGAVLVLAGAGAFAVAYSHLGGRTSVIELRSAVTAGQVISLSDLRSAQVAADSSVPLIPVSDASKVIGHRAGVSLPAGTLLSAADLGSGSIPAAGQALVALEVKPGSYPSQLAAGATVAVAPVTASGQSGTSIEVASLPTATVLSVAAAANSSGDVEVSLQAVQSAAGQIAAIPADGAELIVLSAGGQ</sequence>
<keyword evidence="4" id="KW-1185">Reference proteome</keyword>
<proteinExistence type="predicted"/>
<gene>
    <name evidence="3" type="ORF">KDK95_16025</name>
</gene>
<accession>A0A941EC07</accession>
<evidence type="ECO:0000256" key="1">
    <source>
        <dbReference type="SAM" id="MobiDB-lite"/>
    </source>
</evidence>
<dbReference type="AlphaFoldDB" id="A0A941EC07"/>
<evidence type="ECO:0000259" key="2">
    <source>
        <dbReference type="SMART" id="SM00858"/>
    </source>
</evidence>
<dbReference type="CDD" id="cd11614">
    <property type="entry name" value="SAF_CpaB_FlgA_like"/>
    <property type="match status" value="1"/>
</dbReference>
<comment type="caution">
    <text evidence="3">The sequence shown here is derived from an EMBL/GenBank/DDBJ whole genome shotgun (WGS) entry which is preliminary data.</text>
</comment>
<protein>
    <recommendedName>
        <fullName evidence="2">SAF domain-containing protein</fullName>
    </recommendedName>
</protein>
<name>A0A941EC07_9ACTN</name>
<feature type="domain" description="SAF" evidence="2">
    <location>
        <begin position="66"/>
        <end position="129"/>
    </location>
</feature>
<organism evidence="3 4">
    <name type="scientific">Actinospica acidithermotolerans</name>
    <dbReference type="NCBI Taxonomy" id="2828514"/>
    <lineage>
        <taxon>Bacteria</taxon>
        <taxon>Bacillati</taxon>
        <taxon>Actinomycetota</taxon>
        <taxon>Actinomycetes</taxon>
        <taxon>Catenulisporales</taxon>
        <taxon>Actinospicaceae</taxon>
        <taxon>Actinospica</taxon>
    </lineage>
</organism>
<evidence type="ECO:0000313" key="3">
    <source>
        <dbReference type="EMBL" id="MBR7827828.1"/>
    </source>
</evidence>
<dbReference type="RefSeq" id="WP_212518970.1">
    <property type="nucleotide sequence ID" value="NZ_JAGSOH010000042.1"/>
</dbReference>
<dbReference type="Proteomes" id="UP000676325">
    <property type="component" value="Unassembled WGS sequence"/>
</dbReference>
<feature type="region of interest" description="Disordered" evidence="1">
    <location>
        <begin position="1"/>
        <end position="30"/>
    </location>
</feature>
<dbReference type="Pfam" id="PF08666">
    <property type="entry name" value="SAF"/>
    <property type="match status" value="1"/>
</dbReference>
<evidence type="ECO:0000313" key="4">
    <source>
        <dbReference type="Proteomes" id="UP000676325"/>
    </source>
</evidence>
<reference evidence="3" key="1">
    <citation type="submission" date="2021-04" db="EMBL/GenBank/DDBJ databases">
        <title>Genome based classification of Actinospica acidithermotolerans sp. nov., an actinobacterium isolated from an Indonesian hot spring.</title>
        <authorList>
            <person name="Kusuma A.B."/>
            <person name="Putra K.E."/>
            <person name="Nafisah S."/>
            <person name="Loh J."/>
            <person name="Nouioui I."/>
            <person name="Goodfellow M."/>
        </authorList>
    </citation>
    <scope>NUCLEOTIDE SEQUENCE</scope>
    <source>
        <strain evidence="3">MGRD01-02</strain>
    </source>
</reference>
<dbReference type="EMBL" id="JAGSOH010000042">
    <property type="protein sequence ID" value="MBR7827828.1"/>
    <property type="molecule type" value="Genomic_DNA"/>
</dbReference>
<dbReference type="SMART" id="SM00858">
    <property type="entry name" value="SAF"/>
    <property type="match status" value="1"/>
</dbReference>